<reference evidence="1" key="2">
    <citation type="journal article" date="2015" name="Fish Shellfish Immunol.">
        <title>Early steps in the European eel (Anguilla anguilla)-Vibrio vulnificus interaction in the gills: Role of the RtxA13 toxin.</title>
        <authorList>
            <person name="Callol A."/>
            <person name="Pajuelo D."/>
            <person name="Ebbesson L."/>
            <person name="Teles M."/>
            <person name="MacKenzie S."/>
            <person name="Amaro C."/>
        </authorList>
    </citation>
    <scope>NUCLEOTIDE SEQUENCE</scope>
</reference>
<protein>
    <submittedName>
        <fullName evidence="1">Uncharacterized protein</fullName>
    </submittedName>
</protein>
<proteinExistence type="predicted"/>
<evidence type="ECO:0000313" key="1">
    <source>
        <dbReference type="EMBL" id="JAH55843.1"/>
    </source>
</evidence>
<dbReference type="EMBL" id="GBXM01052734">
    <property type="protein sequence ID" value="JAH55843.1"/>
    <property type="molecule type" value="Transcribed_RNA"/>
</dbReference>
<name>A0A0E9TSZ5_ANGAN</name>
<accession>A0A0E9TSZ5</accession>
<reference evidence="1" key="1">
    <citation type="submission" date="2014-11" db="EMBL/GenBank/DDBJ databases">
        <authorList>
            <person name="Amaro Gonzalez C."/>
        </authorList>
    </citation>
    <scope>NUCLEOTIDE SEQUENCE</scope>
</reference>
<dbReference type="AlphaFoldDB" id="A0A0E9TSZ5"/>
<sequence length="22" mass="2652">MGTRWIRCCWILPILWPPLVVV</sequence>
<organism evidence="1">
    <name type="scientific">Anguilla anguilla</name>
    <name type="common">European freshwater eel</name>
    <name type="synonym">Muraena anguilla</name>
    <dbReference type="NCBI Taxonomy" id="7936"/>
    <lineage>
        <taxon>Eukaryota</taxon>
        <taxon>Metazoa</taxon>
        <taxon>Chordata</taxon>
        <taxon>Craniata</taxon>
        <taxon>Vertebrata</taxon>
        <taxon>Euteleostomi</taxon>
        <taxon>Actinopterygii</taxon>
        <taxon>Neopterygii</taxon>
        <taxon>Teleostei</taxon>
        <taxon>Anguilliformes</taxon>
        <taxon>Anguillidae</taxon>
        <taxon>Anguilla</taxon>
    </lineage>
</organism>